<keyword evidence="5" id="KW-0503">Monooxygenase</keyword>
<evidence type="ECO:0000256" key="3">
    <source>
        <dbReference type="ARBA" id="ARBA00023002"/>
    </source>
</evidence>
<dbReference type="STRING" id="1095630.A0A2J6SPM6"/>
<dbReference type="PRINTS" id="PR00463">
    <property type="entry name" value="EP450I"/>
</dbReference>
<dbReference type="InterPro" id="IPR001128">
    <property type="entry name" value="Cyt_P450"/>
</dbReference>
<feature type="binding site" description="axial binding residue" evidence="6">
    <location>
        <position position="443"/>
    </location>
    <ligand>
        <name>heme</name>
        <dbReference type="ChEBI" id="CHEBI:30413"/>
    </ligand>
    <ligandPart>
        <name>Fe</name>
        <dbReference type="ChEBI" id="CHEBI:18248"/>
    </ligandPart>
</feature>
<comment type="similarity">
    <text evidence="1">Belongs to the cytochrome P450 family.</text>
</comment>
<dbReference type="InterPro" id="IPR050364">
    <property type="entry name" value="Cytochrome_P450_fung"/>
</dbReference>
<dbReference type="GO" id="GO:0005506">
    <property type="term" value="F:iron ion binding"/>
    <property type="evidence" value="ECO:0007669"/>
    <property type="project" value="InterPro"/>
</dbReference>
<gene>
    <name evidence="7" type="ORF">K444DRAFT_599938</name>
</gene>
<dbReference type="PANTHER" id="PTHR46300:SF2">
    <property type="entry name" value="CYTOCHROME P450 MONOOXYGENASE ALNH-RELATED"/>
    <property type="match status" value="1"/>
</dbReference>
<keyword evidence="6" id="KW-0349">Heme</keyword>
<keyword evidence="4 6" id="KW-0408">Iron</keyword>
<dbReference type="Pfam" id="PF00067">
    <property type="entry name" value="p450"/>
    <property type="match status" value="1"/>
</dbReference>
<keyword evidence="2 6" id="KW-0479">Metal-binding</keyword>
<proteinExistence type="inferred from homology"/>
<dbReference type="OrthoDB" id="1103324at2759"/>
<dbReference type="GeneID" id="36586676"/>
<comment type="cofactor">
    <cofactor evidence="6">
        <name>heme</name>
        <dbReference type="ChEBI" id="CHEBI:30413"/>
    </cofactor>
</comment>
<evidence type="ECO:0000256" key="4">
    <source>
        <dbReference type="ARBA" id="ARBA00023004"/>
    </source>
</evidence>
<keyword evidence="8" id="KW-1185">Reference proteome</keyword>
<dbReference type="InterPro" id="IPR002401">
    <property type="entry name" value="Cyt_P450_E_grp-I"/>
</dbReference>
<evidence type="ECO:0000256" key="1">
    <source>
        <dbReference type="ARBA" id="ARBA00010617"/>
    </source>
</evidence>
<evidence type="ECO:0000313" key="8">
    <source>
        <dbReference type="Proteomes" id="UP000235371"/>
    </source>
</evidence>
<dbReference type="SUPFAM" id="SSF48264">
    <property type="entry name" value="Cytochrome P450"/>
    <property type="match status" value="1"/>
</dbReference>
<dbReference type="RefSeq" id="XP_024729601.1">
    <property type="nucleotide sequence ID" value="XM_024878599.1"/>
</dbReference>
<evidence type="ECO:0000256" key="6">
    <source>
        <dbReference type="PIRSR" id="PIRSR602401-1"/>
    </source>
</evidence>
<dbReference type="GO" id="GO:0016705">
    <property type="term" value="F:oxidoreductase activity, acting on paired donors, with incorporation or reduction of molecular oxygen"/>
    <property type="evidence" value="ECO:0007669"/>
    <property type="project" value="InterPro"/>
</dbReference>
<dbReference type="GO" id="GO:0020037">
    <property type="term" value="F:heme binding"/>
    <property type="evidence" value="ECO:0007669"/>
    <property type="project" value="InterPro"/>
</dbReference>
<dbReference type="AlphaFoldDB" id="A0A2J6SPM6"/>
<reference evidence="7 8" key="1">
    <citation type="submission" date="2016-04" db="EMBL/GenBank/DDBJ databases">
        <title>A degradative enzymes factory behind the ericoid mycorrhizal symbiosis.</title>
        <authorList>
            <consortium name="DOE Joint Genome Institute"/>
            <person name="Martino E."/>
            <person name="Morin E."/>
            <person name="Grelet G."/>
            <person name="Kuo A."/>
            <person name="Kohler A."/>
            <person name="Daghino S."/>
            <person name="Barry K."/>
            <person name="Choi C."/>
            <person name="Cichocki N."/>
            <person name="Clum A."/>
            <person name="Copeland A."/>
            <person name="Hainaut M."/>
            <person name="Haridas S."/>
            <person name="Labutti K."/>
            <person name="Lindquist E."/>
            <person name="Lipzen A."/>
            <person name="Khouja H.-R."/>
            <person name="Murat C."/>
            <person name="Ohm R."/>
            <person name="Olson A."/>
            <person name="Spatafora J."/>
            <person name="Veneault-Fourrey C."/>
            <person name="Henrissat B."/>
            <person name="Grigoriev I."/>
            <person name="Martin F."/>
            <person name="Perotto S."/>
        </authorList>
    </citation>
    <scope>NUCLEOTIDE SEQUENCE [LARGE SCALE GENOMIC DNA]</scope>
    <source>
        <strain evidence="7 8">E</strain>
    </source>
</reference>
<feature type="non-terminal residue" evidence="7">
    <location>
        <position position="521"/>
    </location>
</feature>
<dbReference type="InterPro" id="IPR036396">
    <property type="entry name" value="Cyt_P450_sf"/>
</dbReference>
<evidence type="ECO:0000313" key="7">
    <source>
        <dbReference type="EMBL" id="PMD52697.1"/>
    </source>
</evidence>
<dbReference type="EMBL" id="KZ613895">
    <property type="protein sequence ID" value="PMD52697.1"/>
    <property type="molecule type" value="Genomic_DNA"/>
</dbReference>
<evidence type="ECO:0000256" key="2">
    <source>
        <dbReference type="ARBA" id="ARBA00022723"/>
    </source>
</evidence>
<sequence length="521" mass="59603">MLILQAICVGAVILGCCWIKVTKAVPGAPFSLPKGPQPFPFFGNLWTIYTLNSSPRELCRRFKAQYGDMTTVWMGSWPTVFLNSPQVAHELLHKAGAPYTASRPMHNRVRHEKLPDRIVVSPANLDFREQRKMYNTILSKPASAAFHKSSDLESLLMLEYLINESSSFLFHCERFAVNVVFQVMYGRRLGREEDHEIAALYEIWKKMYLYFLPGACIFDVFPVLLRLPQWLQPWNWIFSILKRREASIERKYFEEVKREAAAFQNLDCFANKLREKKGSDSADDEVSMNMLAMLLGAGSDTTSAMMQLFFKSMALHPEKVAMAHAELDNVVGSKRLPVYEDAQNLPYICALIKEVHRWAPIAVVGIPHATTKVLSYRGYTFPTGTILFPNIPALNMDDRQYADPCTFEPLRFIEDGQDSVSSARSNSYEDRDHFNYGFGRRFCPGVHVAEHAIFIAVSRILWAFNLEQIPGCQIHMHEERRGLLKKPKPFKMSIAPRNQQKSALILRQIRREKGHMGLDGS</sequence>
<accession>A0A2J6SPM6</accession>
<evidence type="ECO:0000256" key="5">
    <source>
        <dbReference type="ARBA" id="ARBA00023033"/>
    </source>
</evidence>
<dbReference type="Gene3D" id="1.10.630.10">
    <property type="entry name" value="Cytochrome P450"/>
    <property type="match status" value="1"/>
</dbReference>
<organism evidence="7 8">
    <name type="scientific">Hyaloscypha bicolor E</name>
    <dbReference type="NCBI Taxonomy" id="1095630"/>
    <lineage>
        <taxon>Eukaryota</taxon>
        <taxon>Fungi</taxon>
        <taxon>Dikarya</taxon>
        <taxon>Ascomycota</taxon>
        <taxon>Pezizomycotina</taxon>
        <taxon>Leotiomycetes</taxon>
        <taxon>Helotiales</taxon>
        <taxon>Hyaloscyphaceae</taxon>
        <taxon>Hyaloscypha</taxon>
        <taxon>Hyaloscypha bicolor</taxon>
    </lineage>
</organism>
<protein>
    <submittedName>
        <fullName evidence="7">Cytochrome P450</fullName>
    </submittedName>
</protein>
<keyword evidence="3" id="KW-0560">Oxidoreductase</keyword>
<dbReference type="GO" id="GO:0004497">
    <property type="term" value="F:monooxygenase activity"/>
    <property type="evidence" value="ECO:0007669"/>
    <property type="project" value="UniProtKB-KW"/>
</dbReference>
<dbReference type="PRINTS" id="PR00385">
    <property type="entry name" value="P450"/>
</dbReference>
<dbReference type="Proteomes" id="UP000235371">
    <property type="component" value="Unassembled WGS sequence"/>
</dbReference>
<name>A0A2J6SPM6_9HELO</name>
<dbReference type="InParanoid" id="A0A2J6SPM6"/>
<dbReference type="PANTHER" id="PTHR46300">
    <property type="entry name" value="P450, PUTATIVE (EUROFUNG)-RELATED-RELATED"/>
    <property type="match status" value="1"/>
</dbReference>